<evidence type="ECO:0000313" key="2">
    <source>
        <dbReference type="Proteomes" id="UP000051006"/>
    </source>
</evidence>
<dbReference type="RefSeq" id="WP_057881181.1">
    <property type="nucleotide sequence ID" value="NZ_JQCF01000018.1"/>
</dbReference>
<comment type="caution">
    <text evidence="1">The sequence shown here is derived from an EMBL/GenBank/DDBJ whole genome shotgun (WGS) entry which is preliminary data.</text>
</comment>
<reference evidence="1 2" key="1">
    <citation type="journal article" date="2015" name="Genome Announc.">
        <title>Expanding the biotechnology potential of lactobacilli through comparative genomics of 213 strains and associated genera.</title>
        <authorList>
            <person name="Sun Z."/>
            <person name="Harris H.M."/>
            <person name="McCann A."/>
            <person name="Guo C."/>
            <person name="Argimon S."/>
            <person name="Zhang W."/>
            <person name="Yang X."/>
            <person name="Jeffery I.B."/>
            <person name="Cooney J.C."/>
            <person name="Kagawa T.F."/>
            <person name="Liu W."/>
            <person name="Song Y."/>
            <person name="Salvetti E."/>
            <person name="Wrobel A."/>
            <person name="Rasinkangas P."/>
            <person name="Parkhill J."/>
            <person name="Rea M.C."/>
            <person name="O'Sullivan O."/>
            <person name="Ritari J."/>
            <person name="Douillard F.P."/>
            <person name="Paul Ross R."/>
            <person name="Yang R."/>
            <person name="Briner A.E."/>
            <person name="Felis G.E."/>
            <person name="de Vos W.M."/>
            <person name="Barrangou R."/>
            <person name="Klaenhammer T.R."/>
            <person name="Caufield P.W."/>
            <person name="Cui Y."/>
            <person name="Zhang H."/>
            <person name="O'Toole P.W."/>
        </authorList>
    </citation>
    <scope>NUCLEOTIDE SEQUENCE [LARGE SCALE GENOMIC DNA]</scope>
    <source>
        <strain evidence="1 2">DSM 24716</strain>
    </source>
</reference>
<dbReference type="EMBL" id="JQCF01000018">
    <property type="protein sequence ID" value="KRN98729.1"/>
    <property type="molecule type" value="Genomic_DNA"/>
</dbReference>
<name>A0A0R2LA55_9LACO</name>
<dbReference type="Proteomes" id="UP000051006">
    <property type="component" value="Unassembled WGS sequence"/>
</dbReference>
<dbReference type="PATRIC" id="fig|993692.3.peg.849"/>
<protein>
    <submittedName>
        <fullName evidence="1">Uncharacterized protein</fullName>
    </submittedName>
</protein>
<organism evidence="1 2">
    <name type="scientific">Companilactobacillus kimchiensis</name>
    <dbReference type="NCBI Taxonomy" id="993692"/>
    <lineage>
        <taxon>Bacteria</taxon>
        <taxon>Bacillati</taxon>
        <taxon>Bacillota</taxon>
        <taxon>Bacilli</taxon>
        <taxon>Lactobacillales</taxon>
        <taxon>Lactobacillaceae</taxon>
        <taxon>Companilactobacillus</taxon>
    </lineage>
</organism>
<keyword evidence="2" id="KW-1185">Reference proteome</keyword>
<evidence type="ECO:0000313" key="1">
    <source>
        <dbReference type="EMBL" id="KRN98729.1"/>
    </source>
</evidence>
<sequence>MSRNRVFQPVIATYLQTDGANHSDTIEFKISYGYEIENPNPVFKVQMVGDGKIKGRQAPSYSDGDFDKIVEIKSQLKKEFDKTDKRVRDGEFEIPGVTTAESKFL</sequence>
<accession>A0A0R2LA55</accession>
<gene>
    <name evidence="1" type="ORF">IV57_GL000841</name>
</gene>
<dbReference type="STRING" id="993692.IV57_GL000841"/>
<dbReference type="AlphaFoldDB" id="A0A0R2LA55"/>
<dbReference type="OrthoDB" id="7064586at2"/>
<proteinExistence type="predicted"/>